<dbReference type="Proteomes" id="UP001168528">
    <property type="component" value="Unassembled WGS sequence"/>
</dbReference>
<protein>
    <submittedName>
        <fullName evidence="3">Response regulator</fullName>
    </submittedName>
</protein>
<sequence length="135" mass="15574">MQQTPKLNTILLIDDDKVTNYLHSIVIKDMGISDRIEIQQNGKDGLKFLEECSKAGNMPDIILVDLKMPVMDGFEFVDSYRKMGFPEHHTKIVMLTTSSNPKDIEKMKEKGITDFFDKPLTEEKLMELVAKYFQN</sequence>
<comment type="caution">
    <text evidence="3">The sequence shown here is derived from an EMBL/GenBank/DDBJ whole genome shotgun (WGS) entry which is preliminary data.</text>
</comment>
<dbReference type="Gene3D" id="3.40.50.2300">
    <property type="match status" value="1"/>
</dbReference>
<keyword evidence="4" id="KW-1185">Reference proteome</keyword>
<evidence type="ECO:0000259" key="2">
    <source>
        <dbReference type="PROSITE" id="PS50110"/>
    </source>
</evidence>
<dbReference type="Pfam" id="PF00072">
    <property type="entry name" value="Response_reg"/>
    <property type="match status" value="1"/>
</dbReference>
<evidence type="ECO:0000256" key="1">
    <source>
        <dbReference type="PROSITE-ProRule" id="PRU00169"/>
    </source>
</evidence>
<feature type="modified residue" description="4-aspartylphosphate" evidence="1">
    <location>
        <position position="65"/>
    </location>
</feature>
<dbReference type="CDD" id="cd17546">
    <property type="entry name" value="REC_hyHK_CKI1_RcsC-like"/>
    <property type="match status" value="1"/>
</dbReference>
<reference evidence="3" key="1">
    <citation type="submission" date="2023-07" db="EMBL/GenBank/DDBJ databases">
        <title>The genome sequence of Rhodocytophaga aerolata KACC 12507.</title>
        <authorList>
            <person name="Zhang X."/>
        </authorList>
    </citation>
    <scope>NUCLEOTIDE SEQUENCE</scope>
    <source>
        <strain evidence="3">KACC 12507</strain>
    </source>
</reference>
<feature type="domain" description="Response regulatory" evidence="2">
    <location>
        <begin position="9"/>
        <end position="133"/>
    </location>
</feature>
<evidence type="ECO:0000313" key="3">
    <source>
        <dbReference type="EMBL" id="MDO1447726.1"/>
    </source>
</evidence>
<dbReference type="RefSeq" id="WP_302038530.1">
    <property type="nucleotide sequence ID" value="NZ_JAUKPO010000008.1"/>
</dbReference>
<keyword evidence="1" id="KW-0597">Phosphoprotein</keyword>
<dbReference type="PANTHER" id="PTHR44520">
    <property type="entry name" value="RESPONSE REGULATOR RCP1-RELATED"/>
    <property type="match status" value="1"/>
</dbReference>
<dbReference type="PROSITE" id="PS50110">
    <property type="entry name" value="RESPONSE_REGULATORY"/>
    <property type="match status" value="1"/>
</dbReference>
<dbReference type="PANTHER" id="PTHR44520:SF2">
    <property type="entry name" value="RESPONSE REGULATOR RCP1"/>
    <property type="match status" value="1"/>
</dbReference>
<dbReference type="InterPro" id="IPR052893">
    <property type="entry name" value="TCS_response_regulator"/>
</dbReference>
<evidence type="ECO:0000313" key="4">
    <source>
        <dbReference type="Proteomes" id="UP001168528"/>
    </source>
</evidence>
<name>A0ABT8R6J8_9BACT</name>
<dbReference type="InterPro" id="IPR001789">
    <property type="entry name" value="Sig_transdc_resp-reg_receiver"/>
</dbReference>
<organism evidence="3 4">
    <name type="scientific">Rhodocytophaga aerolata</name>
    <dbReference type="NCBI Taxonomy" id="455078"/>
    <lineage>
        <taxon>Bacteria</taxon>
        <taxon>Pseudomonadati</taxon>
        <taxon>Bacteroidota</taxon>
        <taxon>Cytophagia</taxon>
        <taxon>Cytophagales</taxon>
        <taxon>Rhodocytophagaceae</taxon>
        <taxon>Rhodocytophaga</taxon>
    </lineage>
</organism>
<dbReference type="EMBL" id="JAUKPO010000008">
    <property type="protein sequence ID" value="MDO1447726.1"/>
    <property type="molecule type" value="Genomic_DNA"/>
</dbReference>
<accession>A0ABT8R6J8</accession>
<proteinExistence type="predicted"/>
<dbReference type="SMART" id="SM00448">
    <property type="entry name" value="REC"/>
    <property type="match status" value="1"/>
</dbReference>
<dbReference type="SUPFAM" id="SSF52172">
    <property type="entry name" value="CheY-like"/>
    <property type="match status" value="1"/>
</dbReference>
<gene>
    <name evidence="3" type="ORF">Q0590_15755</name>
</gene>
<dbReference type="InterPro" id="IPR011006">
    <property type="entry name" value="CheY-like_superfamily"/>
</dbReference>